<evidence type="ECO:0000313" key="1">
    <source>
        <dbReference type="EMBL" id="KJD47134.1"/>
    </source>
</evidence>
<dbReference type="Proteomes" id="UP000032534">
    <property type="component" value="Unassembled WGS sequence"/>
</dbReference>
<evidence type="ECO:0000313" key="2">
    <source>
        <dbReference type="Proteomes" id="UP000032534"/>
    </source>
</evidence>
<dbReference type="SUPFAM" id="SSF55729">
    <property type="entry name" value="Acyl-CoA N-acyltransferases (Nat)"/>
    <property type="match status" value="1"/>
</dbReference>
<dbReference type="EMBL" id="JTHP01000003">
    <property type="protein sequence ID" value="KJD47134.1"/>
    <property type="molecule type" value="Genomic_DNA"/>
</dbReference>
<organism evidence="1 2">
    <name type="scientific">Paenibacillus terrae</name>
    <dbReference type="NCBI Taxonomy" id="159743"/>
    <lineage>
        <taxon>Bacteria</taxon>
        <taxon>Bacillati</taxon>
        <taxon>Bacillota</taxon>
        <taxon>Bacilli</taxon>
        <taxon>Bacillales</taxon>
        <taxon>Paenibacillaceae</taxon>
        <taxon>Paenibacillus</taxon>
    </lineage>
</organism>
<keyword evidence="2" id="KW-1185">Reference proteome</keyword>
<reference evidence="1 2" key="1">
    <citation type="submission" date="2014-11" db="EMBL/GenBank/DDBJ databases">
        <title>Draft Genome Sequences of Paenibacillus polymyxa NRRL B-30509 and Paenibacillus terrae NRRL B-30644, Strains from a Poultry Environment that Produce Tridecaptin A and Paenicidins.</title>
        <authorList>
            <person name="van Belkum M.J."/>
            <person name="Lohans C.T."/>
            <person name="Vederas J.C."/>
        </authorList>
    </citation>
    <scope>NUCLEOTIDE SEQUENCE [LARGE SCALE GENOMIC DNA]</scope>
    <source>
        <strain evidence="1 2">NRRL B-30644</strain>
    </source>
</reference>
<evidence type="ECO:0008006" key="3">
    <source>
        <dbReference type="Google" id="ProtNLM"/>
    </source>
</evidence>
<proteinExistence type="predicted"/>
<dbReference type="RefSeq" id="WP_044644721.1">
    <property type="nucleotide sequence ID" value="NZ_JTHP01000003.1"/>
</dbReference>
<sequence length="157" mass="18127">MNDIDIEKIDNPTWSGEIKSILEDVEDGIFNIDADENDQMGADWWYLKINGEIAGLLWIVCEEDEMFYEEQAEIAEISFCFRKDYRRKGMLNSLIEQVSSLVVSDYTKATLILAVVKKTNPFLEVISRTLQKNGYLYSENGRNVLLEKEIGKSELEK</sequence>
<accession>A0A0D7X7I4</accession>
<dbReference type="PATRIC" id="fig|159743.3.peg.644"/>
<dbReference type="InterPro" id="IPR016181">
    <property type="entry name" value="Acyl_CoA_acyltransferase"/>
</dbReference>
<dbReference type="Gene3D" id="3.40.630.30">
    <property type="match status" value="1"/>
</dbReference>
<dbReference type="OrthoDB" id="4863385at2"/>
<name>A0A0D7X7I4_9BACL</name>
<comment type="caution">
    <text evidence="1">The sequence shown here is derived from an EMBL/GenBank/DDBJ whole genome shotgun (WGS) entry which is preliminary data.</text>
</comment>
<protein>
    <recommendedName>
        <fullName evidence="3">N-acetyltransferase domain-containing protein</fullName>
    </recommendedName>
</protein>
<dbReference type="AlphaFoldDB" id="A0A0D7X7I4"/>
<gene>
    <name evidence="1" type="ORF">QD47_02990</name>
</gene>